<evidence type="ECO:0000313" key="11">
    <source>
        <dbReference type="Proteomes" id="UP000606974"/>
    </source>
</evidence>
<feature type="chain" id="PRO_5034707463" description="J domain-containing protein" evidence="8">
    <location>
        <begin position="19"/>
        <end position="405"/>
    </location>
</feature>
<dbReference type="InterPro" id="IPR036869">
    <property type="entry name" value="J_dom_sf"/>
</dbReference>
<sequence length="405" mass="45270">MKSTVLLVLYALIALAAAWSKEDYEIFRLRDEVVLSEGPDVTFYDFLGVKPSASQIELQKALKKRSRTLHPDKIKQQFIAARSTVKPKQKDDKKSPGVHVSKGPSEKEVKNAYKEATERYARLGVVAKILQGENRERYDYFLANGFPKWRGTGYYYARFRPGLGSVLVGLFLVLGGGAHYGALVVGWKRQRDFIDRYIRQARRTAWGDETGIRGIPGVDGTSAPVPATTDEPESMTQMNRRQKRQLEKENKKDKSGKGKTASKPSGTQTPNREAGPTGEKKRVVADNGKILIVDAVGNVYLEEEDEDGNNQEFLLDPNEIPKPTLKDTALFKFPAWTYHKITGRFRKPAQTSEEDDSPALEASDLSQEQEQDPGSSFEVIGNDSPVDAMAQANATSRKRNRKNKS</sequence>
<keyword evidence="11" id="KW-1185">Reference proteome</keyword>
<feature type="compositionally biased region" description="Basic residues" evidence="6">
    <location>
        <begin position="396"/>
        <end position="405"/>
    </location>
</feature>
<evidence type="ECO:0000256" key="2">
    <source>
        <dbReference type="ARBA" id="ARBA00022729"/>
    </source>
</evidence>
<gene>
    <name evidence="10" type="ORF">GJ744_007770</name>
</gene>
<evidence type="ECO:0000256" key="8">
    <source>
        <dbReference type="SAM" id="SignalP"/>
    </source>
</evidence>
<dbReference type="PRINTS" id="PR00625">
    <property type="entry name" value="JDOMAIN"/>
</dbReference>
<evidence type="ECO:0000256" key="3">
    <source>
        <dbReference type="ARBA" id="ARBA00022989"/>
    </source>
</evidence>
<feature type="transmembrane region" description="Helical" evidence="7">
    <location>
        <begin position="166"/>
        <end position="187"/>
    </location>
</feature>
<feature type="domain" description="J" evidence="9">
    <location>
        <begin position="42"/>
        <end position="142"/>
    </location>
</feature>
<dbReference type="SUPFAM" id="SSF46565">
    <property type="entry name" value="Chaperone J-domain"/>
    <property type="match status" value="1"/>
</dbReference>
<dbReference type="InterPro" id="IPR052606">
    <property type="entry name" value="DnaJ_domain_protein"/>
</dbReference>
<keyword evidence="1 7" id="KW-0812">Transmembrane</keyword>
<feature type="region of interest" description="Disordered" evidence="6">
    <location>
        <begin position="209"/>
        <end position="282"/>
    </location>
</feature>
<dbReference type="Gene3D" id="1.10.287.110">
    <property type="entry name" value="DnaJ domain"/>
    <property type="match status" value="1"/>
</dbReference>
<evidence type="ECO:0000256" key="6">
    <source>
        <dbReference type="SAM" id="MobiDB-lite"/>
    </source>
</evidence>
<keyword evidence="4 7" id="KW-0472">Membrane</keyword>
<organism evidence="10 11">
    <name type="scientific">Endocarpon pusillum</name>
    <dbReference type="NCBI Taxonomy" id="364733"/>
    <lineage>
        <taxon>Eukaryota</taxon>
        <taxon>Fungi</taxon>
        <taxon>Dikarya</taxon>
        <taxon>Ascomycota</taxon>
        <taxon>Pezizomycotina</taxon>
        <taxon>Eurotiomycetes</taxon>
        <taxon>Chaetothyriomycetidae</taxon>
        <taxon>Verrucariales</taxon>
        <taxon>Verrucariaceae</taxon>
        <taxon>Endocarpon</taxon>
    </lineage>
</organism>
<protein>
    <recommendedName>
        <fullName evidence="9">J domain-containing protein</fullName>
    </recommendedName>
</protein>
<feature type="compositionally biased region" description="Polar residues" evidence="6">
    <location>
        <begin position="364"/>
        <end position="374"/>
    </location>
</feature>
<reference evidence="10" key="1">
    <citation type="submission" date="2020-02" db="EMBL/GenBank/DDBJ databases">
        <authorList>
            <person name="Palmer J.M."/>
        </authorList>
    </citation>
    <scope>NUCLEOTIDE SEQUENCE</scope>
    <source>
        <strain evidence="10">EPUS1.4</strain>
        <tissue evidence="10">Thallus</tissue>
    </source>
</reference>
<dbReference type="OrthoDB" id="413400at2759"/>
<comment type="caution">
    <text evidence="10">The sequence shown here is derived from an EMBL/GenBank/DDBJ whole genome shotgun (WGS) entry which is preliminary data.</text>
</comment>
<dbReference type="CDD" id="cd06257">
    <property type="entry name" value="DnaJ"/>
    <property type="match status" value="1"/>
</dbReference>
<dbReference type="AlphaFoldDB" id="A0A8H7AST3"/>
<dbReference type="InterPro" id="IPR001623">
    <property type="entry name" value="DnaJ_domain"/>
</dbReference>
<dbReference type="Proteomes" id="UP000606974">
    <property type="component" value="Unassembled WGS sequence"/>
</dbReference>
<feature type="signal peptide" evidence="8">
    <location>
        <begin position="1"/>
        <end position="18"/>
    </location>
</feature>
<evidence type="ECO:0000256" key="4">
    <source>
        <dbReference type="ARBA" id="ARBA00023136"/>
    </source>
</evidence>
<dbReference type="PROSITE" id="PS50076">
    <property type="entry name" value="DNAJ_2"/>
    <property type="match status" value="1"/>
</dbReference>
<evidence type="ECO:0000313" key="10">
    <source>
        <dbReference type="EMBL" id="KAF7513719.1"/>
    </source>
</evidence>
<evidence type="ECO:0000256" key="1">
    <source>
        <dbReference type="ARBA" id="ARBA00022692"/>
    </source>
</evidence>
<evidence type="ECO:0000256" key="7">
    <source>
        <dbReference type="SAM" id="Phobius"/>
    </source>
</evidence>
<dbReference type="PANTHER" id="PTHR44653">
    <property type="entry name" value="DNAJ HOMOLOG SUBFAMILY C MEMBER 1"/>
    <property type="match status" value="1"/>
</dbReference>
<dbReference type="EMBL" id="JAACFV010000004">
    <property type="protein sequence ID" value="KAF7513719.1"/>
    <property type="molecule type" value="Genomic_DNA"/>
</dbReference>
<feature type="compositionally biased region" description="Basic and acidic residues" evidence="6">
    <location>
        <begin position="244"/>
        <end position="256"/>
    </location>
</feature>
<evidence type="ECO:0000259" key="9">
    <source>
        <dbReference type="PROSITE" id="PS50076"/>
    </source>
</evidence>
<name>A0A8H7AST3_9EURO</name>
<proteinExistence type="predicted"/>
<keyword evidence="3 7" id="KW-1133">Transmembrane helix</keyword>
<accession>A0A8H7AST3</accession>
<feature type="region of interest" description="Disordered" evidence="6">
    <location>
        <begin position="347"/>
        <end position="405"/>
    </location>
</feature>
<dbReference type="GO" id="GO:0012505">
    <property type="term" value="C:endomembrane system"/>
    <property type="evidence" value="ECO:0007669"/>
    <property type="project" value="UniProtKB-SubCell"/>
</dbReference>
<dbReference type="PANTHER" id="PTHR44653:SF2">
    <property type="entry name" value="DNAJ HOMOLOG SUBFAMILY C MEMBER 1"/>
    <property type="match status" value="1"/>
</dbReference>
<feature type="region of interest" description="Disordered" evidence="6">
    <location>
        <begin position="82"/>
        <end position="109"/>
    </location>
</feature>
<keyword evidence="2 8" id="KW-0732">Signal</keyword>
<evidence type="ECO:0000256" key="5">
    <source>
        <dbReference type="ARBA" id="ARBA00037847"/>
    </source>
</evidence>
<dbReference type="Pfam" id="PF00226">
    <property type="entry name" value="DnaJ"/>
    <property type="match status" value="1"/>
</dbReference>
<comment type="subcellular location">
    <subcellularLocation>
        <location evidence="5">Endomembrane system</location>
        <topology evidence="5">Single-pass membrane protein</topology>
    </subcellularLocation>
</comment>